<name>A0A5C6QIL5_9GAMM</name>
<sequence>MKITNLSVKHSTIRSAKQCLSIAFILLLTSLSTACQVTEPAIITHNDVTNNDNTNDSIKYSQYYLTLKTLSNKQLLLEEKNQQSLLTSQLDDKTLSQGKLILLYSLPNPGLNQPYKAKRLLNEHLLASNKMSKDNLAFIMLLRDQLNIQLRLLEKQARADKEYNQHNDEHRATIEQLNQQLDLVNKQLILLKKIDKNISDRG</sequence>
<organism evidence="3 4">
    <name type="scientific">Colwellia demingiae</name>
    <dbReference type="NCBI Taxonomy" id="89401"/>
    <lineage>
        <taxon>Bacteria</taxon>
        <taxon>Pseudomonadati</taxon>
        <taxon>Pseudomonadota</taxon>
        <taxon>Gammaproteobacteria</taxon>
        <taxon>Alteromonadales</taxon>
        <taxon>Colwelliaceae</taxon>
        <taxon>Colwellia</taxon>
    </lineage>
</organism>
<dbReference type="PROSITE" id="PS51257">
    <property type="entry name" value="PROKAR_LIPOPROTEIN"/>
    <property type="match status" value="1"/>
</dbReference>
<feature type="signal peptide" evidence="2">
    <location>
        <begin position="1"/>
        <end position="34"/>
    </location>
</feature>
<evidence type="ECO:0000256" key="1">
    <source>
        <dbReference type="SAM" id="Coils"/>
    </source>
</evidence>
<dbReference type="AlphaFoldDB" id="A0A5C6QIL5"/>
<keyword evidence="1" id="KW-0175">Coiled coil</keyword>
<dbReference type="OrthoDB" id="6226842at2"/>
<gene>
    <name evidence="3" type="ORF">ESZ36_09545</name>
</gene>
<accession>A0A5C6QIL5</accession>
<evidence type="ECO:0000313" key="4">
    <source>
        <dbReference type="Proteomes" id="UP000321822"/>
    </source>
</evidence>
<proteinExistence type="predicted"/>
<dbReference type="Proteomes" id="UP000321822">
    <property type="component" value="Unassembled WGS sequence"/>
</dbReference>
<keyword evidence="4" id="KW-1185">Reference proteome</keyword>
<keyword evidence="2" id="KW-0732">Signal</keyword>
<dbReference type="RefSeq" id="WP_146786855.1">
    <property type="nucleotide sequence ID" value="NZ_VOLT01000004.1"/>
</dbReference>
<comment type="caution">
    <text evidence="3">The sequence shown here is derived from an EMBL/GenBank/DDBJ whole genome shotgun (WGS) entry which is preliminary data.</text>
</comment>
<protein>
    <submittedName>
        <fullName evidence="3">Uncharacterized protein</fullName>
    </submittedName>
</protein>
<feature type="coiled-coil region" evidence="1">
    <location>
        <begin position="160"/>
        <end position="194"/>
    </location>
</feature>
<reference evidence="3 4" key="1">
    <citation type="submission" date="2019-07" db="EMBL/GenBank/DDBJ databases">
        <title>Genomes of sea-ice associated Colwellia species.</title>
        <authorList>
            <person name="Bowman J.P."/>
        </authorList>
    </citation>
    <scope>NUCLEOTIDE SEQUENCE [LARGE SCALE GENOMIC DNA]</scope>
    <source>
        <strain evidence="3 4">ACAM 459</strain>
    </source>
</reference>
<feature type="chain" id="PRO_5022867018" evidence="2">
    <location>
        <begin position="35"/>
        <end position="202"/>
    </location>
</feature>
<dbReference type="EMBL" id="VOLT01000004">
    <property type="protein sequence ID" value="TWX68709.1"/>
    <property type="molecule type" value="Genomic_DNA"/>
</dbReference>
<evidence type="ECO:0000256" key="2">
    <source>
        <dbReference type="SAM" id="SignalP"/>
    </source>
</evidence>
<evidence type="ECO:0000313" key="3">
    <source>
        <dbReference type="EMBL" id="TWX68709.1"/>
    </source>
</evidence>